<evidence type="ECO:0000259" key="7">
    <source>
        <dbReference type="Pfam" id="PF00892"/>
    </source>
</evidence>
<keyword evidence="5 6" id="KW-0472">Membrane</keyword>
<feature type="transmembrane region" description="Helical" evidence="6">
    <location>
        <begin position="103"/>
        <end position="121"/>
    </location>
</feature>
<evidence type="ECO:0000313" key="8">
    <source>
        <dbReference type="EMBL" id="MEJ5978696.1"/>
    </source>
</evidence>
<dbReference type="PANTHER" id="PTHR32322">
    <property type="entry name" value="INNER MEMBRANE TRANSPORTER"/>
    <property type="match status" value="1"/>
</dbReference>
<dbReference type="Proteomes" id="UP001361239">
    <property type="component" value="Unassembled WGS sequence"/>
</dbReference>
<comment type="similarity">
    <text evidence="2">Belongs to the EamA transporter family.</text>
</comment>
<keyword evidence="4 6" id="KW-1133">Transmembrane helix</keyword>
<dbReference type="InterPro" id="IPR037185">
    <property type="entry name" value="EmrE-like"/>
</dbReference>
<dbReference type="EMBL" id="JBBHJZ010000004">
    <property type="protein sequence ID" value="MEJ5978696.1"/>
    <property type="molecule type" value="Genomic_DNA"/>
</dbReference>
<accession>A0ABU8S1B3</accession>
<dbReference type="RefSeq" id="WP_339588635.1">
    <property type="nucleotide sequence ID" value="NZ_JBBHJZ010000004.1"/>
</dbReference>
<gene>
    <name evidence="8" type="ORF">WG901_18730</name>
</gene>
<dbReference type="Pfam" id="PF00892">
    <property type="entry name" value="EamA"/>
    <property type="match status" value="2"/>
</dbReference>
<evidence type="ECO:0000256" key="5">
    <source>
        <dbReference type="ARBA" id="ARBA00023136"/>
    </source>
</evidence>
<evidence type="ECO:0000256" key="4">
    <source>
        <dbReference type="ARBA" id="ARBA00022989"/>
    </source>
</evidence>
<feature type="transmembrane region" description="Helical" evidence="6">
    <location>
        <begin position="219"/>
        <end position="239"/>
    </location>
</feature>
<organism evidence="8 9">
    <name type="scientific">Novosphingobium anseongense</name>
    <dbReference type="NCBI Taxonomy" id="3133436"/>
    <lineage>
        <taxon>Bacteria</taxon>
        <taxon>Pseudomonadati</taxon>
        <taxon>Pseudomonadota</taxon>
        <taxon>Alphaproteobacteria</taxon>
        <taxon>Sphingomonadales</taxon>
        <taxon>Sphingomonadaceae</taxon>
        <taxon>Novosphingobium</taxon>
    </lineage>
</organism>
<feature type="transmembrane region" description="Helical" evidence="6">
    <location>
        <begin position="251"/>
        <end position="270"/>
    </location>
</feature>
<feature type="transmembrane region" description="Helical" evidence="6">
    <location>
        <begin position="12"/>
        <end position="32"/>
    </location>
</feature>
<feature type="transmembrane region" description="Helical" evidence="6">
    <location>
        <begin position="276"/>
        <end position="294"/>
    </location>
</feature>
<comment type="caution">
    <text evidence="8">The sequence shown here is derived from an EMBL/GenBank/DDBJ whole genome shotgun (WGS) entry which is preliminary data.</text>
</comment>
<feature type="transmembrane region" description="Helical" evidence="6">
    <location>
        <begin position="38"/>
        <end position="58"/>
    </location>
</feature>
<dbReference type="InterPro" id="IPR000620">
    <property type="entry name" value="EamA_dom"/>
</dbReference>
<feature type="domain" description="EamA" evidence="7">
    <location>
        <begin position="159"/>
        <end position="291"/>
    </location>
</feature>
<reference evidence="8 9" key="1">
    <citation type="submission" date="2024-03" db="EMBL/GenBank/DDBJ databases">
        <authorList>
            <person name="Jo J.-H."/>
        </authorList>
    </citation>
    <scope>NUCLEOTIDE SEQUENCE [LARGE SCALE GENOMIC DNA]</scope>
    <source>
        <strain evidence="8 9">PS1R-30</strain>
    </source>
</reference>
<name>A0ABU8S1B3_9SPHN</name>
<feature type="transmembrane region" description="Helical" evidence="6">
    <location>
        <begin position="186"/>
        <end position="207"/>
    </location>
</feature>
<feature type="domain" description="EamA" evidence="7">
    <location>
        <begin position="12"/>
        <end position="144"/>
    </location>
</feature>
<protein>
    <submittedName>
        <fullName evidence="8">DMT family transporter</fullName>
    </submittedName>
</protein>
<keyword evidence="9" id="KW-1185">Reference proteome</keyword>
<dbReference type="PANTHER" id="PTHR32322:SF2">
    <property type="entry name" value="EAMA DOMAIN-CONTAINING PROTEIN"/>
    <property type="match status" value="1"/>
</dbReference>
<evidence type="ECO:0000256" key="2">
    <source>
        <dbReference type="ARBA" id="ARBA00007362"/>
    </source>
</evidence>
<feature type="transmembrane region" description="Helical" evidence="6">
    <location>
        <begin position="151"/>
        <end position="174"/>
    </location>
</feature>
<evidence type="ECO:0000256" key="6">
    <source>
        <dbReference type="SAM" id="Phobius"/>
    </source>
</evidence>
<dbReference type="SUPFAM" id="SSF103481">
    <property type="entry name" value="Multidrug resistance efflux transporter EmrE"/>
    <property type="match status" value="2"/>
</dbReference>
<feature type="transmembrane region" description="Helical" evidence="6">
    <location>
        <begin position="128"/>
        <end position="145"/>
    </location>
</feature>
<proteinExistence type="inferred from homology"/>
<feature type="transmembrane region" description="Helical" evidence="6">
    <location>
        <begin position="70"/>
        <end position="91"/>
    </location>
</feature>
<evidence type="ECO:0000256" key="3">
    <source>
        <dbReference type="ARBA" id="ARBA00022692"/>
    </source>
</evidence>
<evidence type="ECO:0000256" key="1">
    <source>
        <dbReference type="ARBA" id="ARBA00004141"/>
    </source>
</evidence>
<dbReference type="InterPro" id="IPR050638">
    <property type="entry name" value="AA-Vitamin_Transporters"/>
</dbReference>
<comment type="subcellular location">
    <subcellularLocation>
        <location evidence="1">Membrane</location>
        <topology evidence="1">Multi-pass membrane protein</topology>
    </subcellularLocation>
</comment>
<sequence>MTSPTMPRSRVYAMLMIVLLLWAGNSIVGRAVREDIPPLTLALFRWSGGVLLLLPFAWRHIRADHAVIKANWPMILLLGAAGIGAFNGLLYSGLRETTASNALLIQAAIPALVFLFDFVLFRSIPRPAQLIGVAIAAVGVATIIFEADPALLLALQFGRGDLLVLIAVTAWGFYTSLLRRRPPIHPLAFLTLTFMIGVAAMLPGALLEWRHETIRWSPTVIGAILYVAIFPSLIAYQMFNRAVAEIGAADTGQVISLQPLIGAGLAALLLGEALHAYHFAGMVLILLGIAIPMLRRNN</sequence>
<evidence type="ECO:0000313" key="9">
    <source>
        <dbReference type="Proteomes" id="UP001361239"/>
    </source>
</evidence>
<keyword evidence="3 6" id="KW-0812">Transmembrane</keyword>